<dbReference type="AlphaFoldDB" id="A0A931A7B7"/>
<evidence type="ECO:0008006" key="4">
    <source>
        <dbReference type="Google" id="ProtNLM"/>
    </source>
</evidence>
<feature type="transmembrane region" description="Helical" evidence="1">
    <location>
        <begin position="51"/>
        <end position="73"/>
    </location>
</feature>
<keyword evidence="1" id="KW-1133">Transmembrane helix</keyword>
<sequence>MVAAQAAYISGLGALVGLAGGVAAGVALSSAPARTMVRGPGTGAGTISVPWLFLAVVVLGLPVLAALLAGLVTRTRSAPARRMT</sequence>
<accession>A0A931A7B7</accession>
<evidence type="ECO:0000313" key="2">
    <source>
        <dbReference type="EMBL" id="MBF8186508.1"/>
    </source>
</evidence>
<protein>
    <recommendedName>
        <fullName evidence="4">FtsX-like permease family protein</fullName>
    </recommendedName>
</protein>
<dbReference type="EMBL" id="JADOGI010000028">
    <property type="protein sequence ID" value="MBF8186508.1"/>
    <property type="molecule type" value="Genomic_DNA"/>
</dbReference>
<gene>
    <name evidence="2" type="ORF">ITP53_12305</name>
</gene>
<proteinExistence type="predicted"/>
<feature type="transmembrane region" description="Helical" evidence="1">
    <location>
        <begin position="7"/>
        <end position="31"/>
    </location>
</feature>
<name>A0A931A7B7_9ACTN</name>
<reference evidence="2" key="1">
    <citation type="submission" date="2020-11" db="EMBL/GenBank/DDBJ databases">
        <title>Whole-genome analyses of Nonomuraea sp. K274.</title>
        <authorList>
            <person name="Veyisoglu A."/>
        </authorList>
    </citation>
    <scope>NUCLEOTIDE SEQUENCE</scope>
    <source>
        <strain evidence="2">K274</strain>
    </source>
</reference>
<dbReference type="Proteomes" id="UP000605361">
    <property type="component" value="Unassembled WGS sequence"/>
</dbReference>
<evidence type="ECO:0000256" key="1">
    <source>
        <dbReference type="SAM" id="Phobius"/>
    </source>
</evidence>
<comment type="caution">
    <text evidence="2">The sequence shown here is derived from an EMBL/GenBank/DDBJ whole genome shotgun (WGS) entry which is preliminary data.</text>
</comment>
<keyword evidence="3" id="KW-1185">Reference proteome</keyword>
<keyword evidence="1" id="KW-0812">Transmembrane</keyword>
<organism evidence="2 3">
    <name type="scientific">Nonomuraea cypriaca</name>
    <dbReference type="NCBI Taxonomy" id="1187855"/>
    <lineage>
        <taxon>Bacteria</taxon>
        <taxon>Bacillati</taxon>
        <taxon>Actinomycetota</taxon>
        <taxon>Actinomycetes</taxon>
        <taxon>Streptosporangiales</taxon>
        <taxon>Streptosporangiaceae</taxon>
        <taxon>Nonomuraea</taxon>
    </lineage>
</organism>
<dbReference type="RefSeq" id="WP_195895477.1">
    <property type="nucleotide sequence ID" value="NZ_JADOGI010000028.1"/>
</dbReference>
<keyword evidence="1" id="KW-0472">Membrane</keyword>
<evidence type="ECO:0000313" key="3">
    <source>
        <dbReference type="Proteomes" id="UP000605361"/>
    </source>
</evidence>